<protein>
    <submittedName>
        <fullName evidence="2">Excisionase family DNA binding protein</fullName>
    </submittedName>
</protein>
<feature type="domain" description="Helix-turn-helix" evidence="1">
    <location>
        <begin position="11"/>
        <end position="58"/>
    </location>
</feature>
<dbReference type="Proteomes" id="UP001224781">
    <property type="component" value="Unassembled WGS sequence"/>
</dbReference>
<dbReference type="Pfam" id="PF12728">
    <property type="entry name" value="HTH_17"/>
    <property type="match status" value="1"/>
</dbReference>
<organism evidence="2 3">
    <name type="scientific">Agrobacterium larrymoorei</name>
    <dbReference type="NCBI Taxonomy" id="160699"/>
    <lineage>
        <taxon>Bacteria</taxon>
        <taxon>Pseudomonadati</taxon>
        <taxon>Pseudomonadota</taxon>
        <taxon>Alphaproteobacteria</taxon>
        <taxon>Hyphomicrobiales</taxon>
        <taxon>Rhizobiaceae</taxon>
        <taxon>Rhizobium/Agrobacterium group</taxon>
        <taxon>Agrobacterium</taxon>
    </lineage>
</organism>
<dbReference type="RefSeq" id="WP_306930427.1">
    <property type="nucleotide sequence ID" value="NZ_JAUTBL010000002.1"/>
</dbReference>
<reference evidence="2 3" key="1">
    <citation type="submission" date="2023-07" db="EMBL/GenBank/DDBJ databases">
        <title>Functional and genomic diversity of the sorghum phyllosphere microbiome.</title>
        <authorList>
            <person name="Shade A."/>
        </authorList>
    </citation>
    <scope>NUCLEOTIDE SEQUENCE [LARGE SCALE GENOMIC DNA]</scope>
    <source>
        <strain evidence="2 3">SORGH_AS_1126</strain>
    </source>
</reference>
<evidence type="ECO:0000259" key="1">
    <source>
        <dbReference type="Pfam" id="PF12728"/>
    </source>
</evidence>
<evidence type="ECO:0000313" key="3">
    <source>
        <dbReference type="Proteomes" id="UP001224781"/>
    </source>
</evidence>
<dbReference type="InterPro" id="IPR041657">
    <property type="entry name" value="HTH_17"/>
</dbReference>
<dbReference type="EMBL" id="JAUTBL010000002">
    <property type="protein sequence ID" value="MDQ1184708.1"/>
    <property type="molecule type" value="Genomic_DNA"/>
</dbReference>
<comment type="caution">
    <text evidence="2">The sequence shown here is derived from an EMBL/GenBank/DDBJ whole genome shotgun (WGS) entry which is preliminary data.</text>
</comment>
<evidence type="ECO:0000313" key="2">
    <source>
        <dbReference type="EMBL" id="MDQ1184708.1"/>
    </source>
</evidence>
<gene>
    <name evidence="2" type="ORF">QE408_001851</name>
</gene>
<proteinExistence type="predicted"/>
<name>A0ABU0UID0_9HYPH</name>
<keyword evidence="3" id="KW-1185">Reference proteome</keyword>
<accession>A0ABU0UID0</accession>
<sequence length="64" mass="6971">MKDTPIEKLAFSIPEAAQKLSISRASLYLLIKAGTIRPIKILGRTVLTEAELRRFLSSLSGDAA</sequence>